<organism evidence="2 3">
    <name type="scientific">Trichlorobacter thiogenes</name>
    <dbReference type="NCBI Taxonomy" id="115783"/>
    <lineage>
        <taxon>Bacteria</taxon>
        <taxon>Pseudomonadati</taxon>
        <taxon>Thermodesulfobacteriota</taxon>
        <taxon>Desulfuromonadia</taxon>
        <taxon>Geobacterales</taxon>
        <taxon>Geobacteraceae</taxon>
        <taxon>Trichlorobacter</taxon>
    </lineage>
</organism>
<dbReference type="RefSeq" id="WP_078790356.1">
    <property type="nucleotide sequence ID" value="NZ_FUWR01000010.1"/>
</dbReference>
<feature type="transmembrane region" description="Helical" evidence="1">
    <location>
        <begin position="50"/>
        <end position="74"/>
    </location>
</feature>
<keyword evidence="1" id="KW-0472">Membrane</keyword>
<feature type="transmembrane region" description="Helical" evidence="1">
    <location>
        <begin position="103"/>
        <end position="124"/>
    </location>
</feature>
<sequence>MQCQFCKAQVPNGSTTCPQCGTAVANQPATDFGAAFSNATNLWKDNLGDLILPSLVFCLVAWVPIANVGFIAGYNRSLIAFKRTGKKPEVGDIFNSWDCFVNLLLYILIPFGAFVVLFIISTILGKLIGFLGALFGFVLMLAIPVAALALSPGMYAVIDKNMAPMDALKWSIRTVQKDLVNWLLAVFVGGIIGSLFAIITLPWGQLIVISQYEARKDD</sequence>
<feature type="transmembrane region" description="Helical" evidence="1">
    <location>
        <begin position="130"/>
        <end position="158"/>
    </location>
</feature>
<keyword evidence="3" id="KW-1185">Reference proteome</keyword>
<gene>
    <name evidence="2" type="ORF">SAMN02745119_02074</name>
</gene>
<dbReference type="EMBL" id="FUWR01000010">
    <property type="protein sequence ID" value="SJZ93605.1"/>
    <property type="molecule type" value="Genomic_DNA"/>
</dbReference>
<evidence type="ECO:0000313" key="2">
    <source>
        <dbReference type="EMBL" id="SJZ93605.1"/>
    </source>
</evidence>
<protein>
    <recommendedName>
        <fullName evidence="4">Zinc-ribbon domain-containing protein</fullName>
    </recommendedName>
</protein>
<dbReference type="Proteomes" id="UP000190102">
    <property type="component" value="Unassembled WGS sequence"/>
</dbReference>
<dbReference type="AlphaFoldDB" id="A0A1T4PPU5"/>
<reference evidence="3" key="1">
    <citation type="submission" date="2017-02" db="EMBL/GenBank/DDBJ databases">
        <authorList>
            <person name="Varghese N."/>
            <person name="Submissions S."/>
        </authorList>
    </citation>
    <scope>NUCLEOTIDE SEQUENCE [LARGE SCALE GENOMIC DNA]</scope>
    <source>
        <strain evidence="3">ATCC BAA-34</strain>
    </source>
</reference>
<keyword evidence="1" id="KW-0812">Transmembrane</keyword>
<evidence type="ECO:0000313" key="3">
    <source>
        <dbReference type="Proteomes" id="UP000190102"/>
    </source>
</evidence>
<name>A0A1T4PPU5_9BACT</name>
<evidence type="ECO:0008006" key="4">
    <source>
        <dbReference type="Google" id="ProtNLM"/>
    </source>
</evidence>
<evidence type="ECO:0000256" key="1">
    <source>
        <dbReference type="SAM" id="Phobius"/>
    </source>
</evidence>
<feature type="transmembrane region" description="Helical" evidence="1">
    <location>
        <begin position="179"/>
        <end position="203"/>
    </location>
</feature>
<dbReference type="OrthoDB" id="5397314at2"/>
<accession>A0A1T4PPU5</accession>
<keyword evidence="1" id="KW-1133">Transmembrane helix</keyword>
<proteinExistence type="predicted"/>